<feature type="region of interest" description="Disordered" evidence="1">
    <location>
        <begin position="1"/>
        <end position="75"/>
    </location>
</feature>
<feature type="compositionally biased region" description="Basic and acidic residues" evidence="1">
    <location>
        <begin position="200"/>
        <end position="214"/>
    </location>
</feature>
<feature type="region of interest" description="Disordered" evidence="1">
    <location>
        <begin position="463"/>
        <end position="512"/>
    </location>
</feature>
<reference evidence="2" key="1">
    <citation type="submission" date="2020-04" db="EMBL/GenBank/DDBJ databases">
        <title>Genome Assembly and Annotation of Botryosphaeria dothidea sdau 11-99, a Latent Pathogen of Apple Fruit Ring Rot in China.</title>
        <authorList>
            <person name="Yu C."/>
            <person name="Diao Y."/>
            <person name="Lu Q."/>
            <person name="Zhao J."/>
            <person name="Cui S."/>
            <person name="Peng C."/>
            <person name="He B."/>
            <person name="Liu H."/>
        </authorList>
    </citation>
    <scope>NUCLEOTIDE SEQUENCE [LARGE SCALE GENOMIC DNA]</scope>
    <source>
        <strain evidence="2">Sdau11-99</strain>
    </source>
</reference>
<evidence type="ECO:0000313" key="2">
    <source>
        <dbReference type="EMBL" id="KAF4308431.1"/>
    </source>
</evidence>
<dbReference type="AlphaFoldDB" id="A0A8H4IWD2"/>
<evidence type="ECO:0000313" key="3">
    <source>
        <dbReference type="Proteomes" id="UP000572817"/>
    </source>
</evidence>
<feature type="compositionally biased region" description="Low complexity" evidence="1">
    <location>
        <begin position="12"/>
        <end position="23"/>
    </location>
</feature>
<keyword evidence="3" id="KW-1185">Reference proteome</keyword>
<gene>
    <name evidence="2" type="ORF">GTA08_BOTSDO04245</name>
</gene>
<feature type="region of interest" description="Disordered" evidence="1">
    <location>
        <begin position="91"/>
        <end position="159"/>
    </location>
</feature>
<dbReference type="PANTHER" id="PTHR35711">
    <property type="entry name" value="EXPRESSED PROTEIN"/>
    <property type="match status" value="1"/>
</dbReference>
<proteinExistence type="predicted"/>
<feature type="compositionally biased region" description="Acidic residues" evidence="1">
    <location>
        <begin position="476"/>
        <end position="512"/>
    </location>
</feature>
<feature type="compositionally biased region" description="Low complexity" evidence="1">
    <location>
        <begin position="219"/>
        <end position="228"/>
    </location>
</feature>
<accession>A0A8H4IWD2</accession>
<feature type="compositionally biased region" description="Low complexity" evidence="1">
    <location>
        <begin position="91"/>
        <end position="107"/>
    </location>
</feature>
<comment type="caution">
    <text evidence="2">The sequence shown here is derived from an EMBL/GenBank/DDBJ whole genome shotgun (WGS) entry which is preliminary data.</text>
</comment>
<dbReference type="PANTHER" id="PTHR35711:SF1">
    <property type="entry name" value="ECTODERMAL, ISOFORM F"/>
    <property type="match status" value="1"/>
</dbReference>
<dbReference type="Proteomes" id="UP000572817">
    <property type="component" value="Unassembled WGS sequence"/>
</dbReference>
<evidence type="ECO:0000256" key="1">
    <source>
        <dbReference type="SAM" id="MobiDB-lite"/>
    </source>
</evidence>
<feature type="compositionally biased region" description="Low complexity" evidence="1">
    <location>
        <begin position="133"/>
        <end position="159"/>
    </location>
</feature>
<name>A0A8H4IWD2_9PEZI</name>
<dbReference type="EMBL" id="WWBZ02000022">
    <property type="protein sequence ID" value="KAF4308431.1"/>
    <property type="molecule type" value="Genomic_DNA"/>
</dbReference>
<dbReference type="OrthoDB" id="10602563at2759"/>
<feature type="compositionally biased region" description="Polar residues" evidence="1">
    <location>
        <begin position="41"/>
        <end position="53"/>
    </location>
</feature>
<protein>
    <submittedName>
        <fullName evidence="2">Uncharacterized protein</fullName>
    </submittedName>
</protein>
<feature type="region of interest" description="Disordered" evidence="1">
    <location>
        <begin position="174"/>
        <end position="245"/>
    </location>
</feature>
<sequence>MAGRRKNPHRNTAAPSPTADAPSGLFHMFDSRTMESAPEAASTSTNAPASDMTSHAVDTPQDEVAEQATHRQDSSGFTELDAAHALLALAAGQQDQAAPGGTPAAGHSTTQDEELAGVDNVGTVAGDESEQDGAAPARSAARGEADEQAPATSPAQPAASRQFTFVNFGLDNPPFKRAPATPPSANSFISTGIGPSGPARLEDHPARSPPDDHLPVPATPTTITPATRARQKPHRGRGTVVPAASQDLPVPPAVQACYDQLQRDLQAGTAPPPPGPDAVRTRADAPPIAGAKDRFFLLHAQPARLRVGERRAQPPVLWFCWARGAGIQCERYAASAAGGAVDWDGVAQVRSVNRWVLQRMQRQRCARLREDMVEKRWVDEELAFVRRRAGELVRAWPPGEERTRRRLAARLGPLFNAEFGGRSMRGTIKGVVQEETQVRPLRTANAVESACERLDVFTEHGIGGTRSKVKGRQKEGDDDDDGGGDDDDDDNDDDDDDDDDDDMEEGEGEGGR</sequence>
<organism evidence="2 3">
    <name type="scientific">Botryosphaeria dothidea</name>
    <dbReference type="NCBI Taxonomy" id="55169"/>
    <lineage>
        <taxon>Eukaryota</taxon>
        <taxon>Fungi</taxon>
        <taxon>Dikarya</taxon>
        <taxon>Ascomycota</taxon>
        <taxon>Pezizomycotina</taxon>
        <taxon>Dothideomycetes</taxon>
        <taxon>Dothideomycetes incertae sedis</taxon>
        <taxon>Botryosphaeriales</taxon>
        <taxon>Botryosphaeriaceae</taxon>
        <taxon>Botryosphaeria</taxon>
    </lineage>
</organism>